<dbReference type="AlphaFoldDB" id="A0A0M3HI11"/>
<name>A0A0M3HI11_ASCLU</name>
<evidence type="ECO:0000259" key="4">
    <source>
        <dbReference type="SMART" id="SM00838"/>
    </source>
</evidence>
<dbReference type="PANTHER" id="PTHR43261:SF1">
    <property type="entry name" value="RIBOSOME-RELEASING FACTOR 2, MITOCHONDRIAL"/>
    <property type="match status" value="1"/>
</dbReference>
<feature type="domain" description="Elongation factor EFG" evidence="4">
    <location>
        <begin position="39"/>
        <end position="122"/>
    </location>
</feature>
<reference evidence="6" key="1">
    <citation type="submission" date="2017-02" db="UniProtKB">
        <authorList>
            <consortium name="WormBaseParasite"/>
        </authorList>
    </citation>
    <scope>IDENTIFICATION</scope>
</reference>
<keyword evidence="5" id="KW-1185">Reference proteome</keyword>
<dbReference type="CDD" id="cd01514">
    <property type="entry name" value="Elongation_Factor_C"/>
    <property type="match status" value="1"/>
</dbReference>
<dbReference type="GO" id="GO:0032790">
    <property type="term" value="P:ribosome disassembly"/>
    <property type="evidence" value="ECO:0007669"/>
    <property type="project" value="TreeGrafter"/>
</dbReference>
<keyword evidence="2" id="KW-0648">Protein biosynthesis</keyword>
<dbReference type="GO" id="GO:0003924">
    <property type="term" value="F:GTPase activity"/>
    <property type="evidence" value="ECO:0007669"/>
    <property type="project" value="TreeGrafter"/>
</dbReference>
<sequence>MSLREMINVFFLLENSVDYLKRSCVVYVCLYLCFLFQVTLVDAAAKTGVNAILREISKRRGTIVNVEGDGERAEMVRVYARMPLAELTGIASTIRTITSGLGDIHMQLEGYDHVSEQAQAFIKSRMMSNHR</sequence>
<proteinExistence type="predicted"/>
<dbReference type="Proteomes" id="UP000036681">
    <property type="component" value="Unplaced"/>
</dbReference>
<dbReference type="GO" id="GO:0032543">
    <property type="term" value="P:mitochondrial translation"/>
    <property type="evidence" value="ECO:0007669"/>
    <property type="project" value="TreeGrafter"/>
</dbReference>
<evidence type="ECO:0000256" key="2">
    <source>
        <dbReference type="ARBA" id="ARBA00022917"/>
    </source>
</evidence>
<evidence type="ECO:0000256" key="3">
    <source>
        <dbReference type="ARBA" id="ARBA00023134"/>
    </source>
</evidence>
<dbReference type="Gene3D" id="3.30.70.240">
    <property type="match status" value="1"/>
</dbReference>
<protein>
    <submittedName>
        <fullName evidence="6">EFG_C domain-containing protein</fullName>
    </submittedName>
</protein>
<dbReference type="InterPro" id="IPR035647">
    <property type="entry name" value="EFG_III/V"/>
</dbReference>
<evidence type="ECO:0000313" key="5">
    <source>
        <dbReference type="Proteomes" id="UP000036681"/>
    </source>
</evidence>
<keyword evidence="3" id="KW-0342">GTP-binding</keyword>
<accession>A0A0M3HI11</accession>
<keyword evidence="1" id="KW-0547">Nucleotide-binding</keyword>
<dbReference type="InterPro" id="IPR000640">
    <property type="entry name" value="EFG_V-like"/>
</dbReference>
<evidence type="ECO:0000256" key="1">
    <source>
        <dbReference type="ARBA" id="ARBA00022741"/>
    </source>
</evidence>
<dbReference type="GO" id="GO:0005525">
    <property type="term" value="F:GTP binding"/>
    <property type="evidence" value="ECO:0007669"/>
    <property type="project" value="UniProtKB-KW"/>
</dbReference>
<dbReference type="Pfam" id="PF00679">
    <property type="entry name" value="EFG_C"/>
    <property type="match status" value="1"/>
</dbReference>
<evidence type="ECO:0000313" key="6">
    <source>
        <dbReference type="WBParaSite" id="ALUE_0000115601-mRNA-1"/>
    </source>
</evidence>
<dbReference type="SMART" id="SM00838">
    <property type="entry name" value="EFG_C"/>
    <property type="match status" value="1"/>
</dbReference>
<dbReference type="PANTHER" id="PTHR43261">
    <property type="entry name" value="TRANSLATION ELONGATION FACTOR G-RELATED"/>
    <property type="match status" value="1"/>
</dbReference>
<dbReference type="GO" id="GO:0005739">
    <property type="term" value="C:mitochondrion"/>
    <property type="evidence" value="ECO:0007669"/>
    <property type="project" value="TreeGrafter"/>
</dbReference>
<dbReference type="WBParaSite" id="ALUE_0000115601-mRNA-1">
    <property type="protein sequence ID" value="ALUE_0000115601-mRNA-1"/>
    <property type="gene ID" value="ALUE_0000115601"/>
</dbReference>
<dbReference type="SUPFAM" id="SSF54980">
    <property type="entry name" value="EF-G C-terminal domain-like"/>
    <property type="match status" value="1"/>
</dbReference>
<organism evidence="5 6">
    <name type="scientific">Ascaris lumbricoides</name>
    <name type="common">Giant roundworm</name>
    <dbReference type="NCBI Taxonomy" id="6252"/>
    <lineage>
        <taxon>Eukaryota</taxon>
        <taxon>Metazoa</taxon>
        <taxon>Ecdysozoa</taxon>
        <taxon>Nematoda</taxon>
        <taxon>Chromadorea</taxon>
        <taxon>Rhabditida</taxon>
        <taxon>Spirurina</taxon>
        <taxon>Ascaridomorpha</taxon>
        <taxon>Ascaridoidea</taxon>
        <taxon>Ascarididae</taxon>
        <taxon>Ascaris</taxon>
    </lineage>
</organism>